<accession>A0ACC4ZWK5</accession>
<sequence>MNGTAFVLEVNYIFSKMLTRFILHRNWDKVGFILSEPSDVMEHTYSRLSLSTIVGLRMPACWVASGLVSRAQLG</sequence>
<evidence type="ECO:0000313" key="1">
    <source>
        <dbReference type="EMBL" id="KTS82543.1"/>
    </source>
</evidence>
<name>A0ACC4ZWK5_9BACL</name>
<evidence type="ECO:0000313" key="2">
    <source>
        <dbReference type="Proteomes" id="UP000074866"/>
    </source>
</evidence>
<proteinExistence type="predicted"/>
<dbReference type="Proteomes" id="UP000074866">
    <property type="component" value="Unassembled WGS sequence"/>
</dbReference>
<comment type="caution">
    <text evidence="1">The sequence shown here is derived from an EMBL/GenBank/DDBJ whole genome shotgun (WGS) entry which is preliminary data.</text>
</comment>
<reference evidence="1 2" key="1">
    <citation type="journal article" date="2016" name="Front. Microbiol.">
        <title>Genomic Resource of Rice Seed Associated Bacteria.</title>
        <authorList>
            <person name="Midha S."/>
            <person name="Bansal K."/>
            <person name="Sharma S."/>
            <person name="Kumar N."/>
            <person name="Patil P.P."/>
            <person name="Chaudhry V."/>
            <person name="Patil P.B."/>
        </authorList>
    </citation>
    <scope>NUCLEOTIDE SEQUENCE [LARGE SCALE GENOMIC DNA]</scope>
    <source>
        <strain evidence="1 2">NS115</strain>
    </source>
</reference>
<protein>
    <submittedName>
        <fullName evidence="1">Uncharacterized protein</fullName>
    </submittedName>
</protein>
<organism evidence="1 2">
    <name type="scientific">Paenibacillus jamilae</name>
    <dbReference type="NCBI Taxonomy" id="114136"/>
    <lineage>
        <taxon>Bacteria</taxon>
        <taxon>Bacillati</taxon>
        <taxon>Bacillota</taxon>
        <taxon>Bacilli</taxon>
        <taxon>Bacillales</taxon>
        <taxon>Paenibacillaceae</taxon>
        <taxon>Paenibacillus</taxon>
    </lineage>
</organism>
<gene>
    <name evidence="1" type="ORF">NS115_11265</name>
</gene>
<keyword evidence="2" id="KW-1185">Reference proteome</keyword>
<dbReference type="EMBL" id="LDRX01000045">
    <property type="protein sequence ID" value="KTS82543.1"/>
    <property type="molecule type" value="Genomic_DNA"/>
</dbReference>